<proteinExistence type="predicted"/>
<evidence type="ECO:0000256" key="1">
    <source>
        <dbReference type="SAM" id="MobiDB-lite"/>
    </source>
</evidence>
<accession>D8UD33</accession>
<dbReference type="InParanoid" id="D8UD33"/>
<dbReference type="Proteomes" id="UP000001058">
    <property type="component" value="Unassembled WGS sequence"/>
</dbReference>
<gene>
    <name evidence="2" type="ORF">VOLCADRAFT_97577</name>
</gene>
<reference evidence="2 3" key="1">
    <citation type="journal article" date="2010" name="Science">
        <title>Genomic analysis of organismal complexity in the multicellular green alga Volvox carteri.</title>
        <authorList>
            <person name="Prochnik S.E."/>
            <person name="Umen J."/>
            <person name="Nedelcu A.M."/>
            <person name="Hallmann A."/>
            <person name="Miller S.M."/>
            <person name="Nishii I."/>
            <person name="Ferris P."/>
            <person name="Kuo A."/>
            <person name="Mitros T."/>
            <person name="Fritz-Laylin L.K."/>
            <person name="Hellsten U."/>
            <person name="Chapman J."/>
            <person name="Simakov O."/>
            <person name="Rensing S.A."/>
            <person name="Terry A."/>
            <person name="Pangilinan J."/>
            <person name="Kapitonov V."/>
            <person name="Jurka J."/>
            <person name="Salamov A."/>
            <person name="Shapiro H."/>
            <person name="Schmutz J."/>
            <person name="Grimwood J."/>
            <person name="Lindquist E."/>
            <person name="Lucas S."/>
            <person name="Grigoriev I.V."/>
            <person name="Schmitt R."/>
            <person name="Kirk D."/>
            <person name="Rokhsar D.S."/>
        </authorList>
    </citation>
    <scope>NUCLEOTIDE SEQUENCE [LARGE SCALE GENOMIC DNA]</scope>
    <source>
        <strain evidence="3">f. Nagariensis / Eve</strain>
    </source>
</reference>
<dbReference type="GeneID" id="9619927"/>
<protein>
    <submittedName>
        <fullName evidence="2">Uncharacterized protein</fullName>
    </submittedName>
</protein>
<name>D8UD33_VOLCA</name>
<evidence type="ECO:0000313" key="3">
    <source>
        <dbReference type="Proteomes" id="UP000001058"/>
    </source>
</evidence>
<organism evidence="3">
    <name type="scientific">Volvox carteri f. nagariensis</name>
    <dbReference type="NCBI Taxonomy" id="3068"/>
    <lineage>
        <taxon>Eukaryota</taxon>
        <taxon>Viridiplantae</taxon>
        <taxon>Chlorophyta</taxon>
        <taxon>core chlorophytes</taxon>
        <taxon>Chlorophyceae</taxon>
        <taxon>CS clade</taxon>
        <taxon>Chlamydomonadales</taxon>
        <taxon>Volvocaceae</taxon>
        <taxon>Volvox</taxon>
    </lineage>
</organism>
<evidence type="ECO:0000313" key="2">
    <source>
        <dbReference type="EMBL" id="EFJ42324.1"/>
    </source>
</evidence>
<dbReference type="KEGG" id="vcn:VOLCADRAFT_97577"/>
<keyword evidence="3" id="KW-1185">Reference proteome</keyword>
<feature type="region of interest" description="Disordered" evidence="1">
    <location>
        <begin position="184"/>
        <end position="204"/>
    </location>
</feature>
<dbReference type="EMBL" id="GL378383">
    <property type="protein sequence ID" value="EFJ42324.1"/>
    <property type="molecule type" value="Genomic_DNA"/>
</dbReference>
<sequence>MDPCSWGFPWRRDTAANLEVSRRLGLAGFHPAFEPFFSACSSSGFHPAFEPFFSACSSSAAALQFHCSNLLRGYLKHLFIEPLLTLLQAQRRRFTDIDLPDSFVRARRLLIGVAQDLPDRPHSTWQRESLRISHFQLSKTPVRCCVGVKQGPPLPTLIINAVKVTSSSAAASLGEDFQQDNTYRRDEHHRRRHRRTSPSWSSSHRLPLPVGHRSWILWVKARCKWIDELVTEGDFGMKLLYLGKVGHRSWILWVKARCKWIDELVTEGDFGMKLLYLGKRAWARTSNRTTRIGATSITGVATAVHRRHGGRPYFYNARLRWVDGWVGDVGMGVVRLGHQPVRPSGTGRALLMMGPAEVHCWVQFLRTQLHPAGRRRCWPVG</sequence>
<dbReference type="eggNOG" id="ENOG502S6IR">
    <property type="taxonomic scope" value="Eukaryota"/>
</dbReference>
<dbReference type="RefSeq" id="XP_002956557.1">
    <property type="nucleotide sequence ID" value="XM_002956511.1"/>
</dbReference>
<dbReference type="AlphaFoldDB" id="D8UD33"/>
<feature type="compositionally biased region" description="Basic residues" evidence="1">
    <location>
        <begin position="187"/>
        <end position="196"/>
    </location>
</feature>